<dbReference type="PANTHER" id="PTHR31060:SF7">
    <property type="entry name" value="OS06G0129200 PROTEIN"/>
    <property type="match status" value="1"/>
</dbReference>
<comment type="function">
    <text evidence="1">May act as a substrate-specific adapter of an E3 ubiquitin-protein ligase complex (CUL3-RBX1-BTB) which mediates the ubiquitination and subsequent proteasomal degradation of target proteins.</text>
</comment>
<reference evidence="5 6" key="1">
    <citation type="journal article" date="2020" name="Mol. Biol. Evol.">
        <title>Distinct Expression and Methylation Patterns for Genes with Different Fates following a Single Whole-Genome Duplication in Flowering Plants.</title>
        <authorList>
            <person name="Shi T."/>
            <person name="Rahmani R.S."/>
            <person name="Gugger P.F."/>
            <person name="Wang M."/>
            <person name="Li H."/>
            <person name="Zhang Y."/>
            <person name="Li Z."/>
            <person name="Wang Q."/>
            <person name="Van de Peer Y."/>
            <person name="Marchal K."/>
            <person name="Chen J."/>
        </authorList>
    </citation>
    <scope>NUCLEOTIDE SEQUENCE [LARGE SCALE GENOMIC DNA]</scope>
    <source>
        <tissue evidence="5">Leaf</tissue>
    </source>
</reference>
<dbReference type="EMBL" id="DUZY01000004">
    <property type="protein sequence ID" value="DAD37917.1"/>
    <property type="molecule type" value="Genomic_DNA"/>
</dbReference>
<protein>
    <recommendedName>
        <fullName evidence="4">At3g05675-like ankyrin-like domain-containing protein</fullName>
    </recommendedName>
</protein>
<dbReference type="GO" id="GO:0016567">
    <property type="term" value="P:protein ubiquitination"/>
    <property type="evidence" value="ECO:0007669"/>
    <property type="project" value="UniProtKB-UniPathway"/>
</dbReference>
<comment type="caution">
    <text evidence="5">The sequence shown here is derived from an EMBL/GenBank/DDBJ whole genome shotgun (WGS) entry which is preliminary data.</text>
</comment>
<dbReference type="InterPro" id="IPR058039">
    <property type="entry name" value="At3g05675-like_ankyrin"/>
</dbReference>
<dbReference type="Pfam" id="PF25553">
    <property type="entry name" value="BTB-POZ_ANK-like"/>
    <property type="match status" value="1"/>
</dbReference>
<evidence type="ECO:0000313" key="6">
    <source>
        <dbReference type="Proteomes" id="UP000607653"/>
    </source>
</evidence>
<dbReference type="UniPathway" id="UPA00143"/>
<proteinExistence type="predicted"/>
<keyword evidence="3" id="KW-0833">Ubl conjugation pathway</keyword>
<accession>A0A822YZG4</accession>
<dbReference type="InterPro" id="IPR038920">
    <property type="entry name" value="At3g05675-like"/>
</dbReference>
<dbReference type="AlphaFoldDB" id="A0A822YZG4"/>
<dbReference type="Proteomes" id="UP000607653">
    <property type="component" value="Unassembled WGS sequence"/>
</dbReference>
<evidence type="ECO:0000256" key="1">
    <source>
        <dbReference type="ARBA" id="ARBA00002668"/>
    </source>
</evidence>
<comment type="pathway">
    <text evidence="2">Protein modification; protein ubiquitination.</text>
</comment>
<keyword evidence="6" id="KW-1185">Reference proteome</keyword>
<dbReference type="PANTHER" id="PTHR31060">
    <property type="entry name" value="OSJNBA0011J08.25 PROTEIN-RELATED"/>
    <property type="match status" value="1"/>
</dbReference>
<evidence type="ECO:0000256" key="3">
    <source>
        <dbReference type="ARBA" id="ARBA00022786"/>
    </source>
</evidence>
<feature type="domain" description="At3g05675-like ankyrin-like" evidence="4">
    <location>
        <begin position="52"/>
        <end position="246"/>
    </location>
</feature>
<name>A0A822YZG4_NELNU</name>
<gene>
    <name evidence="5" type="ORF">HUJ06_008558</name>
</gene>
<evidence type="ECO:0000313" key="5">
    <source>
        <dbReference type="EMBL" id="DAD37917.1"/>
    </source>
</evidence>
<evidence type="ECO:0000259" key="4">
    <source>
        <dbReference type="Pfam" id="PF25553"/>
    </source>
</evidence>
<organism evidence="5 6">
    <name type="scientific">Nelumbo nucifera</name>
    <name type="common">Sacred lotus</name>
    <dbReference type="NCBI Taxonomy" id="4432"/>
    <lineage>
        <taxon>Eukaryota</taxon>
        <taxon>Viridiplantae</taxon>
        <taxon>Streptophyta</taxon>
        <taxon>Embryophyta</taxon>
        <taxon>Tracheophyta</taxon>
        <taxon>Spermatophyta</taxon>
        <taxon>Magnoliopsida</taxon>
        <taxon>Proteales</taxon>
        <taxon>Nelumbonaceae</taxon>
        <taxon>Nelumbo</taxon>
    </lineage>
</organism>
<evidence type="ECO:0000256" key="2">
    <source>
        <dbReference type="ARBA" id="ARBA00004906"/>
    </source>
</evidence>
<sequence length="267" mass="30277">MVSCQDPFPWRLFIALLTDDLKVSAREQVEYMLMEDEDTPFITADEEVKSEIRTCLCKIFSSFEKELGSLLEADLSSETAEVKALPSLSDLDWMCNILPKMDLMKDFVSSWVEISCNILAVIQDKKFDSTLWGVKVKLIEVVGKVLDAVGFGNVILPTPARVHLLKIWLPYIRRMKPLLDLQGSEEMGFPYKMDEDLCQNIEAAIVSLVLALPSNDQADILVDWMQTEQVRYPDLSEAFEVWCYRTKAAKRRLVVGLNGIDNGTVSL</sequence>